<dbReference type="Gene3D" id="1.25.40.20">
    <property type="entry name" value="Ankyrin repeat-containing domain"/>
    <property type="match status" value="1"/>
</dbReference>
<dbReference type="Proteomes" id="UP000095280">
    <property type="component" value="Unplaced"/>
</dbReference>
<keyword evidence="5 9" id="KW-0472">Membrane</keyword>
<dbReference type="InterPro" id="IPR045231">
    <property type="entry name" value="Yip1/4-like"/>
</dbReference>
<evidence type="ECO:0000313" key="11">
    <source>
        <dbReference type="Proteomes" id="UP000095280"/>
    </source>
</evidence>
<dbReference type="InterPro" id="IPR036770">
    <property type="entry name" value="Ankyrin_rpt-contain_sf"/>
</dbReference>
<feature type="transmembrane region" description="Helical" evidence="9">
    <location>
        <begin position="189"/>
        <end position="213"/>
    </location>
</feature>
<evidence type="ECO:0000313" key="12">
    <source>
        <dbReference type="WBParaSite" id="maker-uti_cns_0047353-snap-gene-0.7-mRNA-1"/>
    </source>
</evidence>
<dbReference type="PANTHER" id="PTHR21236:SF1">
    <property type="entry name" value="PROTEIN YIPF6"/>
    <property type="match status" value="1"/>
</dbReference>
<evidence type="ECO:0000256" key="9">
    <source>
        <dbReference type="SAM" id="Phobius"/>
    </source>
</evidence>
<dbReference type="InterPro" id="IPR002110">
    <property type="entry name" value="Ankyrin_rpt"/>
</dbReference>
<keyword evidence="3 9" id="KW-0812">Transmembrane</keyword>
<evidence type="ECO:0000259" key="10">
    <source>
        <dbReference type="Pfam" id="PF04893"/>
    </source>
</evidence>
<feature type="transmembrane region" description="Helical" evidence="9">
    <location>
        <begin position="163"/>
        <end position="183"/>
    </location>
</feature>
<keyword evidence="8" id="KW-0040">ANK repeat</keyword>
<evidence type="ECO:0000256" key="8">
    <source>
        <dbReference type="PROSITE-ProRule" id="PRU00023"/>
    </source>
</evidence>
<organism evidence="11 12">
    <name type="scientific">Macrostomum lignano</name>
    <dbReference type="NCBI Taxonomy" id="282301"/>
    <lineage>
        <taxon>Eukaryota</taxon>
        <taxon>Metazoa</taxon>
        <taxon>Spiralia</taxon>
        <taxon>Lophotrochozoa</taxon>
        <taxon>Platyhelminthes</taxon>
        <taxon>Rhabditophora</taxon>
        <taxon>Macrostomorpha</taxon>
        <taxon>Macrostomida</taxon>
        <taxon>Macrostomidae</taxon>
        <taxon>Macrostomum</taxon>
    </lineage>
</organism>
<feature type="transmembrane region" description="Helical" evidence="9">
    <location>
        <begin position="253"/>
        <end position="275"/>
    </location>
</feature>
<comment type="subcellular location">
    <subcellularLocation>
        <location evidence="1">Membrane</location>
        <topology evidence="1">Multi-pass membrane protein</topology>
    </subcellularLocation>
</comment>
<dbReference type="GO" id="GO:0005802">
    <property type="term" value="C:trans-Golgi network"/>
    <property type="evidence" value="ECO:0007669"/>
    <property type="project" value="TreeGrafter"/>
</dbReference>
<dbReference type="SUPFAM" id="SSF48403">
    <property type="entry name" value="Ankyrin repeat"/>
    <property type="match status" value="1"/>
</dbReference>
<dbReference type="GO" id="GO:0006888">
    <property type="term" value="P:endoplasmic reticulum to Golgi vesicle-mediated transport"/>
    <property type="evidence" value="ECO:0007669"/>
    <property type="project" value="InterPro"/>
</dbReference>
<feature type="repeat" description="ANK" evidence="8">
    <location>
        <begin position="434"/>
        <end position="466"/>
    </location>
</feature>
<evidence type="ECO:0000256" key="4">
    <source>
        <dbReference type="ARBA" id="ARBA00022989"/>
    </source>
</evidence>
<sequence>MSDNVKEQISIDFHQSDHASLPVEGILSSASVASTVQSSSSISANIDAEPSTIDEPVRATILRDVKAIGNKFLLVFVPRSSRALIKDWDLWGPLILCTILALLLQGHSSSSSSSASHDGGPQFAQVFIIYWAGAAAVTLNAQLLSQSSSRGTKPAPSQRPPGFLQSVCVLGYCVLPLLLALIFSQLAVLVIPSGAFLVSFILRCLFTAASLVWSVYSASVAFLPVAESATAAAEADAASNPQQRVLFANRRFLVAYPIGLFYIVLAWLVLSAYLYSSSNGSLNVAVTMLSAIGSVTNRLHAMAVSLSSWGSSRPFIQSRYNPSNASSLATISNSASTNEEDDDSLGPLEEASVDLEFLVYKLRQLPELSDVGERAAAERELRRLLPRQYRRFREKLSPGLRGYTLLQYAVQSRSELLVDVLLDAGADINASAAECSAPLHTACRLGCLPLFRLLLARGARVDIASAGCFPLPHGAQDDDEEDGDSDADVEGRDTCRRVSHTFGGGVSILGIGLGGKSACRCRDRPQLPVELLLESDQSDWLELLLDEPLATAWQQQMSMQSLFIAACRAGAFNCARLLLSRAASVSDRLPEPTPTFAMPAFPGFS</sequence>
<dbReference type="PROSITE" id="PS50297">
    <property type="entry name" value="ANK_REP_REGION"/>
    <property type="match status" value="2"/>
</dbReference>
<dbReference type="AlphaFoldDB" id="A0A1I8JG74"/>
<feature type="repeat" description="ANK" evidence="8">
    <location>
        <begin position="401"/>
        <end position="433"/>
    </location>
</feature>
<accession>A0A1I8JG74</accession>
<dbReference type="SMART" id="SM00248">
    <property type="entry name" value="ANK"/>
    <property type="match status" value="3"/>
</dbReference>
<dbReference type="WBParaSite" id="maker-uti_cns_0047353-snap-gene-0.7-mRNA-1">
    <property type="protein sequence ID" value="maker-uti_cns_0047353-snap-gene-0.7-mRNA-1"/>
    <property type="gene ID" value="maker-uti_cns_0047353-snap-gene-0.7"/>
</dbReference>
<protein>
    <recommendedName>
        <fullName evidence="6">Protein YIPF6</fullName>
    </recommendedName>
    <alternativeName>
        <fullName evidence="7">YIP1 family member 6</fullName>
    </alternativeName>
</protein>
<dbReference type="Pfam" id="PF12796">
    <property type="entry name" value="Ank_2"/>
    <property type="match status" value="1"/>
</dbReference>
<comment type="similarity">
    <text evidence="2">Belongs to the YIP1 family.</text>
</comment>
<feature type="domain" description="Yip1" evidence="10">
    <location>
        <begin position="76"/>
        <end position="225"/>
    </location>
</feature>
<evidence type="ECO:0000256" key="1">
    <source>
        <dbReference type="ARBA" id="ARBA00004141"/>
    </source>
</evidence>
<evidence type="ECO:0000256" key="2">
    <source>
        <dbReference type="ARBA" id="ARBA00010596"/>
    </source>
</evidence>
<dbReference type="GO" id="GO:0016020">
    <property type="term" value="C:membrane"/>
    <property type="evidence" value="ECO:0007669"/>
    <property type="project" value="UniProtKB-SubCell"/>
</dbReference>
<dbReference type="Pfam" id="PF04893">
    <property type="entry name" value="Yip1"/>
    <property type="match status" value="1"/>
</dbReference>
<feature type="transmembrane region" description="Helical" evidence="9">
    <location>
        <begin position="88"/>
        <end position="104"/>
    </location>
</feature>
<evidence type="ECO:0000256" key="6">
    <source>
        <dbReference type="ARBA" id="ARBA00039693"/>
    </source>
</evidence>
<keyword evidence="11" id="KW-1185">Reference proteome</keyword>
<dbReference type="PANTHER" id="PTHR21236">
    <property type="entry name" value="GOLGI MEMBRANE PROTEIN YIP1"/>
    <property type="match status" value="1"/>
</dbReference>
<feature type="transmembrane region" description="Helical" evidence="9">
    <location>
        <begin position="124"/>
        <end position="143"/>
    </location>
</feature>
<proteinExistence type="inferred from homology"/>
<name>A0A1I8JG74_9PLAT</name>
<evidence type="ECO:0000256" key="3">
    <source>
        <dbReference type="ARBA" id="ARBA00022692"/>
    </source>
</evidence>
<dbReference type="InterPro" id="IPR006977">
    <property type="entry name" value="Yip1_dom"/>
</dbReference>
<evidence type="ECO:0000256" key="7">
    <source>
        <dbReference type="ARBA" id="ARBA00043120"/>
    </source>
</evidence>
<reference evidence="12" key="1">
    <citation type="submission" date="2016-11" db="UniProtKB">
        <authorList>
            <consortium name="WormBaseParasite"/>
        </authorList>
    </citation>
    <scope>IDENTIFICATION</scope>
</reference>
<dbReference type="PROSITE" id="PS50088">
    <property type="entry name" value="ANK_REPEAT"/>
    <property type="match status" value="2"/>
</dbReference>
<evidence type="ECO:0000256" key="5">
    <source>
        <dbReference type="ARBA" id="ARBA00023136"/>
    </source>
</evidence>
<keyword evidence="4 9" id="KW-1133">Transmembrane helix</keyword>